<keyword evidence="3" id="KW-1185">Reference proteome</keyword>
<dbReference type="Proteomes" id="UP000054485">
    <property type="component" value="Unassembled WGS sequence"/>
</dbReference>
<dbReference type="InParanoid" id="A0A0D0AI19"/>
<organism evidence="2 3">
    <name type="scientific">Suillus luteus UH-Slu-Lm8-n1</name>
    <dbReference type="NCBI Taxonomy" id="930992"/>
    <lineage>
        <taxon>Eukaryota</taxon>
        <taxon>Fungi</taxon>
        <taxon>Dikarya</taxon>
        <taxon>Basidiomycota</taxon>
        <taxon>Agaricomycotina</taxon>
        <taxon>Agaricomycetes</taxon>
        <taxon>Agaricomycetidae</taxon>
        <taxon>Boletales</taxon>
        <taxon>Suillineae</taxon>
        <taxon>Suillaceae</taxon>
        <taxon>Suillus</taxon>
    </lineage>
</organism>
<dbReference type="EMBL" id="KN835844">
    <property type="protein sequence ID" value="KIK33907.1"/>
    <property type="molecule type" value="Genomic_DNA"/>
</dbReference>
<reference evidence="2 3" key="1">
    <citation type="submission" date="2014-04" db="EMBL/GenBank/DDBJ databases">
        <authorList>
            <consortium name="DOE Joint Genome Institute"/>
            <person name="Kuo A."/>
            <person name="Ruytinx J."/>
            <person name="Rineau F."/>
            <person name="Colpaert J."/>
            <person name="Kohler A."/>
            <person name="Nagy L.G."/>
            <person name="Floudas D."/>
            <person name="Copeland A."/>
            <person name="Barry K.W."/>
            <person name="Cichocki N."/>
            <person name="Veneault-Fourrey C."/>
            <person name="LaButti K."/>
            <person name="Lindquist E.A."/>
            <person name="Lipzen A."/>
            <person name="Lundell T."/>
            <person name="Morin E."/>
            <person name="Murat C."/>
            <person name="Sun H."/>
            <person name="Tunlid A."/>
            <person name="Henrissat B."/>
            <person name="Grigoriev I.V."/>
            <person name="Hibbett D.S."/>
            <person name="Martin F."/>
            <person name="Nordberg H.P."/>
            <person name="Cantor M.N."/>
            <person name="Hua S.X."/>
        </authorList>
    </citation>
    <scope>NUCLEOTIDE SEQUENCE [LARGE SCALE GENOMIC DNA]</scope>
    <source>
        <strain evidence="2 3">UH-Slu-Lm8-n1</strain>
    </source>
</reference>
<dbReference type="AlphaFoldDB" id="A0A0D0AI19"/>
<reference evidence="3" key="2">
    <citation type="submission" date="2015-01" db="EMBL/GenBank/DDBJ databases">
        <title>Evolutionary Origins and Diversification of the Mycorrhizal Mutualists.</title>
        <authorList>
            <consortium name="DOE Joint Genome Institute"/>
            <consortium name="Mycorrhizal Genomics Consortium"/>
            <person name="Kohler A."/>
            <person name="Kuo A."/>
            <person name="Nagy L.G."/>
            <person name="Floudas D."/>
            <person name="Copeland A."/>
            <person name="Barry K.W."/>
            <person name="Cichocki N."/>
            <person name="Veneault-Fourrey C."/>
            <person name="LaButti K."/>
            <person name="Lindquist E.A."/>
            <person name="Lipzen A."/>
            <person name="Lundell T."/>
            <person name="Morin E."/>
            <person name="Murat C."/>
            <person name="Riley R."/>
            <person name="Ohm R."/>
            <person name="Sun H."/>
            <person name="Tunlid A."/>
            <person name="Henrissat B."/>
            <person name="Grigoriev I.V."/>
            <person name="Hibbett D.S."/>
            <person name="Martin F."/>
        </authorList>
    </citation>
    <scope>NUCLEOTIDE SEQUENCE [LARGE SCALE GENOMIC DNA]</scope>
    <source>
        <strain evidence="3">UH-Slu-Lm8-n1</strain>
    </source>
</reference>
<gene>
    <name evidence="2" type="ORF">CY34DRAFT_98831</name>
</gene>
<evidence type="ECO:0000313" key="2">
    <source>
        <dbReference type="EMBL" id="KIK33907.1"/>
    </source>
</evidence>
<dbReference type="OrthoDB" id="3060725at2759"/>
<accession>A0A0D0AI19</accession>
<name>A0A0D0AI19_9AGAM</name>
<feature type="compositionally biased region" description="Polar residues" evidence="1">
    <location>
        <begin position="211"/>
        <end position="235"/>
    </location>
</feature>
<dbReference type="HOGENOM" id="CLU_858355_0_0_1"/>
<proteinExistence type="predicted"/>
<feature type="region of interest" description="Disordered" evidence="1">
    <location>
        <begin position="203"/>
        <end position="235"/>
    </location>
</feature>
<sequence length="324" mass="36321">MDIDSTHSDKRTEGGLYDDVVRQLMALPKGVSLGDATYKDDFIRDANIHTGNFVFKCRDNGAEYETVLVGEILPRPCGTKLNAMGNHYVGTASTPNVIDDKVRVKAVLALGQPTQSTEMMYITFGNQMATLDDVIQSDIEELKRQNKDLNIKEWTAHSGTDQTRAPEYIIVHTEQLYAATQQAMQGKRARIAKKTIIASADDEDINGRGTEGSSSADAGTKDNNNTHETAVTTNTFYEPTVLPDYGGELYRHVNAKLRQLDIRDANNELIAPQDWYSSLRRGTLVMIRATMHAFNWKERRVSNLGCHLHLSQQHAERRRELGQH</sequence>
<protein>
    <submittedName>
        <fullName evidence="2">Unplaced genomic scaffold CY34scaffold_713, whole genome shotgun sequence</fullName>
    </submittedName>
</protein>
<evidence type="ECO:0000313" key="3">
    <source>
        <dbReference type="Proteomes" id="UP000054485"/>
    </source>
</evidence>
<evidence type="ECO:0000256" key="1">
    <source>
        <dbReference type="SAM" id="MobiDB-lite"/>
    </source>
</evidence>